<evidence type="ECO:0000259" key="7">
    <source>
        <dbReference type="PROSITE" id="PS50113"/>
    </source>
</evidence>
<dbReference type="PROSITE" id="PS50113">
    <property type="entry name" value="PAC"/>
    <property type="match status" value="1"/>
</dbReference>
<dbReference type="SMART" id="SM00091">
    <property type="entry name" value="PAS"/>
    <property type="match status" value="2"/>
</dbReference>
<comment type="caution">
    <text evidence="9">The sequence shown here is derived from an EMBL/GenBank/DDBJ whole genome shotgun (WGS) entry which is preliminary data.</text>
</comment>
<keyword evidence="10" id="KW-1185">Reference proteome</keyword>
<feature type="domain" description="PAC" evidence="7">
    <location>
        <begin position="543"/>
        <end position="597"/>
    </location>
</feature>
<dbReference type="SMART" id="SM00086">
    <property type="entry name" value="PAC"/>
    <property type="match status" value="2"/>
</dbReference>
<evidence type="ECO:0000256" key="3">
    <source>
        <dbReference type="ARBA" id="ARBA00022989"/>
    </source>
</evidence>
<keyword evidence="4 5" id="KW-0472">Membrane</keyword>
<dbReference type="SMART" id="SM01079">
    <property type="entry name" value="CHASE"/>
    <property type="match status" value="1"/>
</dbReference>
<evidence type="ECO:0000256" key="4">
    <source>
        <dbReference type="ARBA" id="ARBA00023136"/>
    </source>
</evidence>
<dbReference type="Pfam" id="PF13426">
    <property type="entry name" value="PAS_9"/>
    <property type="match status" value="1"/>
</dbReference>
<evidence type="ECO:0000259" key="6">
    <source>
        <dbReference type="PROSITE" id="PS50112"/>
    </source>
</evidence>
<gene>
    <name evidence="9" type="ORF">H9C73_09935</name>
</gene>
<dbReference type="InterPro" id="IPR035965">
    <property type="entry name" value="PAS-like_dom_sf"/>
</dbReference>
<dbReference type="PROSITE" id="PS50112">
    <property type="entry name" value="PAS"/>
    <property type="match status" value="2"/>
</dbReference>
<dbReference type="Pfam" id="PF03924">
    <property type="entry name" value="CHASE"/>
    <property type="match status" value="1"/>
</dbReference>
<dbReference type="RefSeq" id="WP_209287672.1">
    <property type="nucleotide sequence ID" value="NZ_JACVEW010000013.1"/>
</dbReference>
<protein>
    <submittedName>
        <fullName evidence="9">PAS domain S-box protein</fullName>
    </submittedName>
</protein>
<evidence type="ECO:0000256" key="5">
    <source>
        <dbReference type="SAM" id="Phobius"/>
    </source>
</evidence>
<feature type="domain" description="PAS" evidence="6">
    <location>
        <begin position="471"/>
        <end position="518"/>
    </location>
</feature>
<name>A0ABS3ZBH8_9GAMM</name>
<accession>A0ABS3ZBH8</accession>
<dbReference type="Gene3D" id="3.30.450.350">
    <property type="entry name" value="CHASE domain"/>
    <property type="match status" value="1"/>
</dbReference>
<evidence type="ECO:0000256" key="1">
    <source>
        <dbReference type="ARBA" id="ARBA00004370"/>
    </source>
</evidence>
<evidence type="ECO:0000259" key="8">
    <source>
        <dbReference type="PROSITE" id="PS50839"/>
    </source>
</evidence>
<dbReference type="Gene3D" id="3.30.450.20">
    <property type="entry name" value="PAS domain"/>
    <property type="match status" value="2"/>
</dbReference>
<dbReference type="PANTHER" id="PTHR44757:SF2">
    <property type="entry name" value="BIOFILM ARCHITECTURE MAINTENANCE PROTEIN MBAA"/>
    <property type="match status" value="1"/>
</dbReference>
<dbReference type="CDD" id="cd00130">
    <property type="entry name" value="PAS"/>
    <property type="match status" value="2"/>
</dbReference>
<dbReference type="SUPFAM" id="SSF55785">
    <property type="entry name" value="PYP-like sensor domain (PAS domain)"/>
    <property type="match status" value="2"/>
</dbReference>
<dbReference type="InterPro" id="IPR042240">
    <property type="entry name" value="CHASE_sf"/>
</dbReference>
<keyword evidence="2 5" id="KW-0812">Transmembrane</keyword>
<organism evidence="9 10">
    <name type="scientific">Marinobacterium alkalitolerans</name>
    <dbReference type="NCBI Taxonomy" id="1542925"/>
    <lineage>
        <taxon>Bacteria</taxon>
        <taxon>Pseudomonadati</taxon>
        <taxon>Pseudomonadota</taxon>
        <taxon>Gammaproteobacteria</taxon>
        <taxon>Oceanospirillales</taxon>
        <taxon>Oceanospirillaceae</taxon>
        <taxon>Marinobacterium</taxon>
    </lineage>
</organism>
<dbReference type="Pfam" id="PF13188">
    <property type="entry name" value="PAS_8"/>
    <property type="match status" value="1"/>
</dbReference>
<feature type="domain" description="PAS" evidence="6">
    <location>
        <begin position="352"/>
        <end position="407"/>
    </location>
</feature>
<reference evidence="9 10" key="1">
    <citation type="submission" date="2020-09" db="EMBL/GenBank/DDBJ databases">
        <authorList>
            <person name="Tanuku N.R.S."/>
        </authorList>
    </citation>
    <scope>NUCLEOTIDE SEQUENCE [LARGE SCALE GENOMIC DNA]</scope>
    <source>
        <strain evidence="9 10">AK62</strain>
    </source>
</reference>
<dbReference type="InterPro" id="IPR000014">
    <property type="entry name" value="PAS"/>
</dbReference>
<comment type="subcellular location">
    <subcellularLocation>
        <location evidence="1">Membrane</location>
    </subcellularLocation>
</comment>
<dbReference type="InterPro" id="IPR052155">
    <property type="entry name" value="Biofilm_reg_signaling"/>
</dbReference>
<proteinExistence type="predicted"/>
<dbReference type="NCBIfam" id="TIGR00229">
    <property type="entry name" value="sensory_box"/>
    <property type="match status" value="2"/>
</dbReference>
<keyword evidence="3 5" id="KW-1133">Transmembrane helix</keyword>
<dbReference type="InterPro" id="IPR001610">
    <property type="entry name" value="PAC"/>
</dbReference>
<evidence type="ECO:0000313" key="9">
    <source>
        <dbReference type="EMBL" id="MBP0049060.1"/>
    </source>
</evidence>
<dbReference type="Proteomes" id="UP000810171">
    <property type="component" value="Unassembled WGS sequence"/>
</dbReference>
<sequence>MHPPRSRTDTQRVRKLSPVLALVTCLVGITISTVLAVKDADNLRSTLESRFNNNVQQTTHFLQQKVERYELLLKAGRGLVLNNWQQPPETLESHWHAMFDSFDLDLASLGVVGLSFTAYLPADARPAFVEGYANTHHDFEIYPPPPPSEDSFVILQLTPRSIERRMRGYDIASGPARREAALQAKASGQATVTTPLSLLPTEISSLDYLMLLPVQTKDGTDQSFLGWTSIGFSMSTLLNSSLEELGHPLRIQLFDTRQDEARPAFDSHREMAEGKGPSQSSTIHLGMQQVRLEFQSLDSELNQLYNRPFNPGTLVAGLSLTLLVTLAMLSFIITRLRTDLFNRQLSARANEVSERYRNLFEQSPEAIVVHVEGRVELANPHAAELFGCDTPEALIGCHIRDLVHPDSMGIVETRQAALKRGESLMPAEQKLIRLDGTLFEVEATSRLIQFNHRTGTQVVFRDITAEKQARREARIAHALVKQNSEAIMVTDAEGNIEMVNEAFETLTGYGRNQIIGSNASLMNSGQHGRAFFFELWRALKQKGEWSGDIVNRKRSGKLFVQATQITAVQDESEHTSHFVCRLRDVTDARQQQGRLQLRAFQAAMATPEETR</sequence>
<dbReference type="PANTHER" id="PTHR44757">
    <property type="entry name" value="DIGUANYLATE CYCLASE DGCP"/>
    <property type="match status" value="1"/>
</dbReference>
<dbReference type="InterPro" id="IPR000700">
    <property type="entry name" value="PAS-assoc_C"/>
</dbReference>
<dbReference type="InterPro" id="IPR006189">
    <property type="entry name" value="CHASE_dom"/>
</dbReference>
<feature type="domain" description="CHASE" evidence="8">
    <location>
        <begin position="149"/>
        <end position="245"/>
    </location>
</feature>
<dbReference type="EMBL" id="JACVEW010000013">
    <property type="protein sequence ID" value="MBP0049060.1"/>
    <property type="molecule type" value="Genomic_DNA"/>
</dbReference>
<dbReference type="PROSITE" id="PS50839">
    <property type="entry name" value="CHASE"/>
    <property type="match status" value="1"/>
</dbReference>
<evidence type="ECO:0000313" key="10">
    <source>
        <dbReference type="Proteomes" id="UP000810171"/>
    </source>
</evidence>
<feature type="transmembrane region" description="Helical" evidence="5">
    <location>
        <begin position="314"/>
        <end position="333"/>
    </location>
</feature>
<evidence type="ECO:0000256" key="2">
    <source>
        <dbReference type="ARBA" id="ARBA00022692"/>
    </source>
</evidence>